<gene>
    <name evidence="1" type="ORF">WN944_012265</name>
</gene>
<dbReference type="Proteomes" id="UP001428341">
    <property type="component" value="Unassembled WGS sequence"/>
</dbReference>
<evidence type="ECO:0000313" key="1">
    <source>
        <dbReference type="EMBL" id="KAK9223817.1"/>
    </source>
</evidence>
<proteinExistence type="predicted"/>
<organism evidence="1 2">
    <name type="scientific">Citrus x changshan-huyou</name>
    <dbReference type="NCBI Taxonomy" id="2935761"/>
    <lineage>
        <taxon>Eukaryota</taxon>
        <taxon>Viridiplantae</taxon>
        <taxon>Streptophyta</taxon>
        <taxon>Embryophyta</taxon>
        <taxon>Tracheophyta</taxon>
        <taxon>Spermatophyta</taxon>
        <taxon>Magnoliopsida</taxon>
        <taxon>eudicotyledons</taxon>
        <taxon>Gunneridae</taxon>
        <taxon>Pentapetalae</taxon>
        <taxon>rosids</taxon>
        <taxon>malvids</taxon>
        <taxon>Sapindales</taxon>
        <taxon>Rutaceae</taxon>
        <taxon>Aurantioideae</taxon>
        <taxon>Citrus</taxon>
    </lineage>
</organism>
<protein>
    <submittedName>
        <fullName evidence="1">Uncharacterized protein</fullName>
    </submittedName>
</protein>
<sequence>MTTETISLSFFPEARCWLVRELMWVWGCRLRLWLRVCESGQRCQCGWVRGFGWVRRLCLIQVDKFLSESNPMPSPSKHAQKVWKLTAFRMVNVGCTSRAGNEQ</sequence>
<comment type="caution">
    <text evidence="1">The sequence shown here is derived from an EMBL/GenBank/DDBJ whole genome shotgun (WGS) entry which is preliminary data.</text>
</comment>
<dbReference type="AlphaFoldDB" id="A0AAP0N1A2"/>
<evidence type="ECO:0000313" key="2">
    <source>
        <dbReference type="Proteomes" id="UP001428341"/>
    </source>
</evidence>
<name>A0AAP0N1A2_9ROSI</name>
<accession>A0AAP0N1A2</accession>
<reference evidence="1 2" key="1">
    <citation type="submission" date="2024-05" db="EMBL/GenBank/DDBJ databases">
        <title>Haplotype-resolved chromosome-level genome assembly of Huyou (Citrus changshanensis).</title>
        <authorList>
            <person name="Miao C."/>
            <person name="Chen W."/>
            <person name="Wu Y."/>
            <person name="Wang L."/>
            <person name="Zhao S."/>
            <person name="Grierson D."/>
            <person name="Xu C."/>
            <person name="Chen K."/>
        </authorList>
    </citation>
    <scope>NUCLEOTIDE SEQUENCE [LARGE SCALE GENOMIC DNA]</scope>
    <source>
        <strain evidence="1">01-14</strain>
        <tissue evidence="1">Leaf</tissue>
    </source>
</reference>
<dbReference type="EMBL" id="JBCGBO010000002">
    <property type="protein sequence ID" value="KAK9223817.1"/>
    <property type="molecule type" value="Genomic_DNA"/>
</dbReference>
<keyword evidence="2" id="KW-1185">Reference proteome</keyword>